<accession>A0A136A6H9</accession>
<evidence type="ECO:0000313" key="3">
    <source>
        <dbReference type="Proteomes" id="UP000070299"/>
    </source>
</evidence>
<gene>
    <name evidence="2" type="ORF">AX660_05370</name>
</gene>
<dbReference type="Proteomes" id="UP000070299">
    <property type="component" value="Unassembled WGS sequence"/>
</dbReference>
<dbReference type="RefSeq" id="WP_068371926.1">
    <property type="nucleotide sequence ID" value="NZ_LSNE01000002.1"/>
</dbReference>
<feature type="chain" id="PRO_5007469477" description="DUF2987 domain-containing protein" evidence="1">
    <location>
        <begin position="19"/>
        <end position="214"/>
    </location>
</feature>
<dbReference type="STRING" id="1799789.AX660_05370"/>
<dbReference type="OrthoDB" id="6402179at2"/>
<sequence>MKSLLFFAILGQAVLVQAAYAGQLELEYSSFYNHLKKIDKEDLSALQFSFGFKKVQEAKLCQINKAQLVTQKVTLPIEINSDYRFTLPTEKALNMAKAVVSIELTEPNNQCDMSVQLETKAEYLNSTYSVADLALLNAQYQEFFADMGSFLAFLMPTTNGLKLVFSQPPQIVSKQAGVVIAGNEISLNNEWLKTMSHELVFTEKPLRITAIVKK</sequence>
<keyword evidence="1" id="KW-0732">Signal</keyword>
<organism evidence="2 3">
    <name type="scientific">Paraglaciecola hydrolytica</name>
    <dbReference type="NCBI Taxonomy" id="1799789"/>
    <lineage>
        <taxon>Bacteria</taxon>
        <taxon>Pseudomonadati</taxon>
        <taxon>Pseudomonadota</taxon>
        <taxon>Gammaproteobacteria</taxon>
        <taxon>Alteromonadales</taxon>
        <taxon>Alteromonadaceae</taxon>
        <taxon>Paraglaciecola</taxon>
    </lineage>
</organism>
<protein>
    <recommendedName>
        <fullName evidence="4">DUF2987 domain-containing protein</fullName>
    </recommendedName>
</protein>
<feature type="signal peptide" evidence="1">
    <location>
        <begin position="1"/>
        <end position="18"/>
    </location>
</feature>
<evidence type="ECO:0008006" key="4">
    <source>
        <dbReference type="Google" id="ProtNLM"/>
    </source>
</evidence>
<evidence type="ECO:0000256" key="1">
    <source>
        <dbReference type="SAM" id="SignalP"/>
    </source>
</evidence>
<keyword evidence="3" id="KW-1185">Reference proteome</keyword>
<comment type="caution">
    <text evidence="2">The sequence shown here is derived from an EMBL/GenBank/DDBJ whole genome shotgun (WGS) entry which is preliminary data.</text>
</comment>
<reference evidence="3" key="1">
    <citation type="submission" date="2016-02" db="EMBL/GenBank/DDBJ databases">
        <authorList>
            <person name="Schultz-Johansen M."/>
            <person name="Glaring M.A."/>
            <person name="Bech P.K."/>
            <person name="Stougaard P."/>
        </authorList>
    </citation>
    <scope>NUCLEOTIDE SEQUENCE [LARGE SCALE GENOMIC DNA]</scope>
    <source>
        <strain evidence="3">S66</strain>
    </source>
</reference>
<dbReference type="InterPro" id="IPR021370">
    <property type="entry name" value="DUF2987"/>
</dbReference>
<dbReference type="AlphaFoldDB" id="A0A136A6H9"/>
<evidence type="ECO:0000313" key="2">
    <source>
        <dbReference type="EMBL" id="KXI30838.1"/>
    </source>
</evidence>
<proteinExistence type="predicted"/>
<dbReference type="Pfam" id="PF11205">
    <property type="entry name" value="DUF2987"/>
    <property type="match status" value="1"/>
</dbReference>
<name>A0A136A6H9_9ALTE</name>
<dbReference type="EMBL" id="LSNE01000002">
    <property type="protein sequence ID" value="KXI30838.1"/>
    <property type="molecule type" value="Genomic_DNA"/>
</dbReference>